<dbReference type="PANTHER" id="PTHR42921">
    <property type="entry name" value="ACETOACETYL-COA SYNTHETASE"/>
    <property type="match status" value="1"/>
</dbReference>
<feature type="domain" description="AMP-binding enzyme C-terminal" evidence="2">
    <location>
        <begin position="578"/>
        <end position="648"/>
    </location>
</feature>
<evidence type="ECO:0000259" key="1">
    <source>
        <dbReference type="Pfam" id="PF00501"/>
    </source>
</evidence>
<dbReference type="PANTHER" id="PTHR42921:SF4">
    <property type="entry name" value="ACETOACETYL-COA SYNTHASE (AFU_ORTHOLOGUE AFUA_8G04770)"/>
    <property type="match status" value="1"/>
</dbReference>
<evidence type="ECO:0000259" key="2">
    <source>
        <dbReference type="Pfam" id="PF13193"/>
    </source>
</evidence>
<evidence type="ECO:0000313" key="4">
    <source>
        <dbReference type="Proteomes" id="UP000226192"/>
    </source>
</evidence>
<dbReference type="OrthoDB" id="10253869at2759"/>
<reference evidence="3 4" key="1">
    <citation type="submission" date="2017-06" db="EMBL/GenBank/DDBJ databases">
        <title>Ant-infecting Ophiocordyceps genomes reveal a high diversity of potential behavioral manipulation genes and a possible major role for enterotoxins.</title>
        <authorList>
            <person name="De Bekker C."/>
            <person name="Evans H.C."/>
            <person name="Brachmann A."/>
            <person name="Hughes D.P."/>
        </authorList>
    </citation>
    <scope>NUCLEOTIDE SEQUENCE [LARGE SCALE GENOMIC DNA]</scope>
    <source>
        <strain evidence="3 4">Map64</strain>
    </source>
</reference>
<dbReference type="AlphaFoldDB" id="A0A2C5Y194"/>
<dbReference type="PROSITE" id="PS00455">
    <property type="entry name" value="AMP_BINDING"/>
    <property type="match status" value="1"/>
</dbReference>
<dbReference type="Proteomes" id="UP000226192">
    <property type="component" value="Unassembled WGS sequence"/>
</dbReference>
<dbReference type="Pfam" id="PF00501">
    <property type="entry name" value="AMP-binding"/>
    <property type="match status" value="1"/>
</dbReference>
<protein>
    <recommendedName>
        <fullName evidence="5">AMP-dependent synthetase/ligase domain-containing protein</fullName>
    </recommendedName>
</protein>
<evidence type="ECO:0008006" key="5">
    <source>
        <dbReference type="Google" id="ProtNLM"/>
    </source>
</evidence>
<feature type="domain" description="AMP-dependent synthetase/ligase" evidence="1">
    <location>
        <begin position="116"/>
        <end position="500"/>
    </location>
</feature>
<sequence length="696" mass="76562">MDLVKEPRKLWTHPDVKSTSMWQFMQEANRRYGLELQTYDDLYEWSCKHRAQFYEQLWLAQRSIHQGRVKQVVDESVPMTQLPRWFEGIQVNWAENMLWSRAPGNGDVGQRSTVGKEEEETAVTEVREGNSEVAQVTWGELRRRAARLAAAMQMSGVGEGEAIFAVAGNSCATLVVFLATAWLGGVFSSSSTDMGVEGLLLRIKQIRPKLIFFEDGALYNGKRFELRDKIEAIVQSMRQVEGFQGGVVMARFGAVWAGMAGTESYDDFVGKAAGDWQPAIRRVDFQAPLIINFSSGTTGAPKGIVHCVGTALLTVYKEGALHMDQRGAVLLQFTTTSWIVYLMSVGVLTGPAKRVVLYDGSPLYPDLRVLLRVVEQQGVTWFGTSPRWLAELAKRGVVPRQEADLSRLRTVLVTGMVMANHQFEWFYDEGFPRHVQLCNISGGTDIAGSFFAPNPLGTLHVGGFMGPILGIAISVYDQDIEEGGVGRSVPKGAVGELVATTAFPNMPLYLLGDSKPAPGAKYHSSYFARFQGVWTQGDLCAMDGRAAIFGRSDGVLNPSGVRFGSAEIYAVMEQHLGDAVADSLCVGRRRPGEADEDVVLFVVLRPGLQLDAALQGRIRQAIARQLTKRHVPAHVFAAPEIPMTPTGKKVEKLVRKIISGATVDQPRASLLNPASLDYFYRFQDEGGAHKKLAAKL</sequence>
<dbReference type="Gene3D" id="3.40.50.12780">
    <property type="entry name" value="N-terminal domain of ligase-like"/>
    <property type="match status" value="1"/>
</dbReference>
<dbReference type="Gene3D" id="3.30.300.30">
    <property type="match status" value="1"/>
</dbReference>
<dbReference type="InterPro" id="IPR042099">
    <property type="entry name" value="ANL_N_sf"/>
</dbReference>
<dbReference type="EMBL" id="NJET01000135">
    <property type="protein sequence ID" value="PHH60651.1"/>
    <property type="molecule type" value="Genomic_DNA"/>
</dbReference>
<keyword evidence="4" id="KW-1185">Reference proteome</keyword>
<name>A0A2C5Y194_9HYPO</name>
<dbReference type="GO" id="GO:0030729">
    <property type="term" value="F:acetoacetate-CoA ligase activity"/>
    <property type="evidence" value="ECO:0007669"/>
    <property type="project" value="TreeGrafter"/>
</dbReference>
<dbReference type="InterPro" id="IPR025110">
    <property type="entry name" value="AMP-bd_C"/>
</dbReference>
<comment type="caution">
    <text evidence="3">The sequence shown here is derived from an EMBL/GenBank/DDBJ whole genome shotgun (WGS) entry which is preliminary data.</text>
</comment>
<dbReference type="InterPro" id="IPR020845">
    <property type="entry name" value="AMP-binding_CS"/>
</dbReference>
<proteinExistence type="predicted"/>
<organism evidence="3 4">
    <name type="scientific">Ophiocordyceps australis</name>
    <dbReference type="NCBI Taxonomy" id="1399860"/>
    <lineage>
        <taxon>Eukaryota</taxon>
        <taxon>Fungi</taxon>
        <taxon>Dikarya</taxon>
        <taxon>Ascomycota</taxon>
        <taxon>Pezizomycotina</taxon>
        <taxon>Sordariomycetes</taxon>
        <taxon>Hypocreomycetidae</taxon>
        <taxon>Hypocreales</taxon>
        <taxon>Ophiocordycipitaceae</taxon>
        <taxon>Ophiocordyceps</taxon>
    </lineage>
</organism>
<dbReference type="InterPro" id="IPR000873">
    <property type="entry name" value="AMP-dep_synth/lig_dom"/>
</dbReference>
<dbReference type="STRING" id="1399860.A0A2C5Y194"/>
<dbReference type="InterPro" id="IPR045851">
    <property type="entry name" value="AMP-bd_C_sf"/>
</dbReference>
<dbReference type="SUPFAM" id="SSF56801">
    <property type="entry name" value="Acetyl-CoA synthetase-like"/>
    <property type="match status" value="1"/>
</dbReference>
<gene>
    <name evidence="3" type="ORF">CDD81_1372</name>
</gene>
<evidence type="ECO:0000313" key="3">
    <source>
        <dbReference type="EMBL" id="PHH60651.1"/>
    </source>
</evidence>
<dbReference type="Pfam" id="PF13193">
    <property type="entry name" value="AMP-binding_C"/>
    <property type="match status" value="1"/>
</dbReference>
<accession>A0A2C5Y194</accession>